<reference evidence="2 3" key="1">
    <citation type="submission" date="2018-06" db="EMBL/GenBank/DDBJ databases">
        <authorList>
            <consortium name="Pathogen Informatics"/>
            <person name="Doyle S."/>
        </authorList>
    </citation>
    <scope>NUCLEOTIDE SEQUENCE [LARGE SCALE GENOMIC DNA]</scope>
    <source>
        <strain evidence="2 3">NCTC13315</strain>
    </source>
</reference>
<feature type="transmembrane region" description="Helical" evidence="1">
    <location>
        <begin position="283"/>
        <end position="304"/>
    </location>
</feature>
<gene>
    <name evidence="2" type="ORF">NCTC13315_02109</name>
</gene>
<proteinExistence type="predicted"/>
<name>A0A378I4E5_9GAMM</name>
<keyword evidence="3" id="KW-1185">Reference proteome</keyword>
<dbReference type="AlphaFoldDB" id="A0A378I4E5"/>
<dbReference type="Proteomes" id="UP000254968">
    <property type="component" value="Unassembled WGS sequence"/>
</dbReference>
<accession>A0A378I4E5</accession>
<evidence type="ECO:0000256" key="1">
    <source>
        <dbReference type="SAM" id="Phobius"/>
    </source>
</evidence>
<evidence type="ECO:0000313" key="2">
    <source>
        <dbReference type="EMBL" id="STX29566.1"/>
    </source>
</evidence>
<sequence>MAIVYTGNGNEAKQKMGLSPEDRENYIGKFYTHMEELCQNQLKAYKAWKKEEPEDGQEFPLLRNKHGEFTDKIEEMMECLTEYSVAYQDDDGQFCRFSIATSTINPNYWMISIVKGPEHTPEDQVVTLLVNPDFTDAKNKQPNPILPGSGQVAVDKLLFELATALNSAEKYEEFIITNNLLRRLGAECFVNAQALQDLQNIERPDLSSLISYELPETNDDQVEEAIVQPSIQQQPRVIEDNDEEDESLFTKAKAIAAKITAVGIPAAIGAAIGSLFMPGVGTIIGGVICGGGAAALGLSGVGLYELYKKNSGRGTALTITGGAGVGAAVGAILGSLIPIPGVGTLFGMAIGAGVGLAVGMAIGAGLATFGKWLAKEPWERESANVLGVPSDDDSDYDIVKPGKTKNPFSALHNASHDVGSQSDPSFEEQRTSYSVLHKKPPVVAKKQETVPDFVSGFF</sequence>
<protein>
    <submittedName>
        <fullName evidence="2">Uncharacterized protein</fullName>
    </submittedName>
</protein>
<keyword evidence="1" id="KW-1133">Transmembrane helix</keyword>
<feature type="transmembrane region" description="Helical" evidence="1">
    <location>
        <begin position="345"/>
        <end position="370"/>
    </location>
</feature>
<organism evidence="2 3">
    <name type="scientific">Legionella beliardensis</name>
    <dbReference type="NCBI Taxonomy" id="91822"/>
    <lineage>
        <taxon>Bacteria</taxon>
        <taxon>Pseudomonadati</taxon>
        <taxon>Pseudomonadota</taxon>
        <taxon>Gammaproteobacteria</taxon>
        <taxon>Legionellales</taxon>
        <taxon>Legionellaceae</taxon>
        <taxon>Legionella</taxon>
    </lineage>
</organism>
<feature type="transmembrane region" description="Helical" evidence="1">
    <location>
        <begin position="255"/>
        <end position="277"/>
    </location>
</feature>
<keyword evidence="1" id="KW-0472">Membrane</keyword>
<evidence type="ECO:0000313" key="3">
    <source>
        <dbReference type="Proteomes" id="UP000254968"/>
    </source>
</evidence>
<dbReference type="EMBL" id="UGNV01000001">
    <property type="protein sequence ID" value="STX29566.1"/>
    <property type="molecule type" value="Genomic_DNA"/>
</dbReference>
<feature type="transmembrane region" description="Helical" evidence="1">
    <location>
        <begin position="316"/>
        <end position="339"/>
    </location>
</feature>
<dbReference type="RefSeq" id="WP_115303230.1">
    <property type="nucleotide sequence ID" value="NZ_CAAAHO010000002.1"/>
</dbReference>
<keyword evidence="1" id="KW-0812">Transmembrane</keyword>